<accession>A0A9X2VQ67</accession>
<proteinExistence type="predicted"/>
<dbReference type="RefSeq" id="WP_259626264.1">
    <property type="nucleotide sequence ID" value="NZ_JANYMP010000015.1"/>
</dbReference>
<feature type="domain" description="Methyltransferase" evidence="4">
    <location>
        <begin position="47"/>
        <end position="137"/>
    </location>
</feature>
<dbReference type="Pfam" id="PF13649">
    <property type="entry name" value="Methyltransf_25"/>
    <property type="match status" value="1"/>
</dbReference>
<keyword evidence="1 5" id="KW-0489">Methyltransferase</keyword>
<dbReference type="Gene3D" id="3.40.50.150">
    <property type="entry name" value="Vaccinia Virus protein VP39"/>
    <property type="match status" value="1"/>
</dbReference>
<sequence length="268" mass="28901">MGIAPEVAAHYDEGAEQARLCTGRGLLELLRTQDVLRRHLPHAPAKILDVGGGPGTHAEWLAADGHRVHLVDPVPLHVQQANGLFGVRATLGDARALAAADAAYDVVLLCGPLYHLTSAEDRLAAWREAARVARPGGLVAAAVITRYASLFDGISRPSFPRDARYRPVVDHAVETGEHHPPPDTHWFTTAYFHRPEEPAAEARAAGLDVVATVAVEGSAGMLAERDLEAALADDTHRDYLLWALRRTEDDPSVHGASSHLLTLARKPR</sequence>
<keyword evidence="2" id="KW-0808">Transferase</keyword>
<keyword evidence="6" id="KW-1185">Reference proteome</keyword>
<evidence type="ECO:0000313" key="6">
    <source>
        <dbReference type="Proteomes" id="UP001141259"/>
    </source>
</evidence>
<evidence type="ECO:0000256" key="3">
    <source>
        <dbReference type="ARBA" id="ARBA00022691"/>
    </source>
</evidence>
<dbReference type="Proteomes" id="UP001141259">
    <property type="component" value="Unassembled WGS sequence"/>
</dbReference>
<dbReference type="SUPFAM" id="SSF53335">
    <property type="entry name" value="S-adenosyl-L-methionine-dependent methyltransferases"/>
    <property type="match status" value="1"/>
</dbReference>
<dbReference type="AlphaFoldDB" id="A0A9X2VQ67"/>
<dbReference type="InterPro" id="IPR029063">
    <property type="entry name" value="SAM-dependent_MTases_sf"/>
</dbReference>
<dbReference type="PANTHER" id="PTHR43464">
    <property type="entry name" value="METHYLTRANSFERASE"/>
    <property type="match status" value="1"/>
</dbReference>
<protein>
    <submittedName>
        <fullName evidence="5">Class I SAM-dependent methyltransferase</fullName>
    </submittedName>
</protein>
<dbReference type="CDD" id="cd02440">
    <property type="entry name" value="AdoMet_MTases"/>
    <property type="match status" value="1"/>
</dbReference>
<dbReference type="EMBL" id="JANYMP010000015">
    <property type="protein sequence ID" value="MCS7480771.1"/>
    <property type="molecule type" value="Genomic_DNA"/>
</dbReference>
<gene>
    <name evidence="5" type="ORF">NZH93_28270</name>
</gene>
<dbReference type="InterPro" id="IPR041698">
    <property type="entry name" value="Methyltransf_25"/>
</dbReference>
<dbReference type="GO" id="GO:0032259">
    <property type="term" value="P:methylation"/>
    <property type="evidence" value="ECO:0007669"/>
    <property type="project" value="UniProtKB-KW"/>
</dbReference>
<reference evidence="5" key="1">
    <citation type="submission" date="2022-08" db="EMBL/GenBank/DDBJ databases">
        <authorList>
            <person name="Tistechok S."/>
            <person name="Samborskyy M."/>
            <person name="Roman I."/>
        </authorList>
    </citation>
    <scope>NUCLEOTIDE SEQUENCE</scope>
    <source>
        <strain evidence="5">DSM 103496</strain>
    </source>
</reference>
<evidence type="ECO:0000256" key="1">
    <source>
        <dbReference type="ARBA" id="ARBA00022603"/>
    </source>
</evidence>
<keyword evidence="3" id="KW-0949">S-adenosyl-L-methionine</keyword>
<evidence type="ECO:0000313" key="5">
    <source>
        <dbReference type="EMBL" id="MCS7480771.1"/>
    </source>
</evidence>
<name>A0A9X2VQ67_9PSEU</name>
<comment type="caution">
    <text evidence="5">The sequence shown here is derived from an EMBL/GenBank/DDBJ whole genome shotgun (WGS) entry which is preliminary data.</text>
</comment>
<evidence type="ECO:0000256" key="2">
    <source>
        <dbReference type="ARBA" id="ARBA00022679"/>
    </source>
</evidence>
<dbReference type="GO" id="GO:0008168">
    <property type="term" value="F:methyltransferase activity"/>
    <property type="evidence" value="ECO:0007669"/>
    <property type="project" value="UniProtKB-KW"/>
</dbReference>
<evidence type="ECO:0000259" key="4">
    <source>
        <dbReference type="Pfam" id="PF13649"/>
    </source>
</evidence>
<organism evidence="5 6">
    <name type="scientific">Umezawaea endophytica</name>
    <dbReference type="NCBI Taxonomy" id="1654476"/>
    <lineage>
        <taxon>Bacteria</taxon>
        <taxon>Bacillati</taxon>
        <taxon>Actinomycetota</taxon>
        <taxon>Actinomycetes</taxon>
        <taxon>Pseudonocardiales</taxon>
        <taxon>Pseudonocardiaceae</taxon>
        <taxon>Umezawaea</taxon>
    </lineage>
</organism>
<dbReference type="PANTHER" id="PTHR43464:SF19">
    <property type="entry name" value="UBIQUINONE BIOSYNTHESIS O-METHYLTRANSFERASE, MITOCHONDRIAL"/>
    <property type="match status" value="1"/>
</dbReference>